<evidence type="ECO:0000256" key="1">
    <source>
        <dbReference type="SAM" id="SignalP"/>
    </source>
</evidence>
<keyword evidence="1" id="KW-0732">Signal</keyword>
<organism evidence="2 3">
    <name type="scientific">Solanum commersonii</name>
    <name type="common">Commerson's wild potato</name>
    <name type="synonym">Commerson's nightshade</name>
    <dbReference type="NCBI Taxonomy" id="4109"/>
    <lineage>
        <taxon>Eukaryota</taxon>
        <taxon>Viridiplantae</taxon>
        <taxon>Streptophyta</taxon>
        <taxon>Embryophyta</taxon>
        <taxon>Tracheophyta</taxon>
        <taxon>Spermatophyta</taxon>
        <taxon>Magnoliopsida</taxon>
        <taxon>eudicotyledons</taxon>
        <taxon>Gunneridae</taxon>
        <taxon>Pentapetalae</taxon>
        <taxon>asterids</taxon>
        <taxon>lamiids</taxon>
        <taxon>Solanales</taxon>
        <taxon>Solanaceae</taxon>
        <taxon>Solanoideae</taxon>
        <taxon>Solaneae</taxon>
        <taxon>Solanum</taxon>
    </lineage>
</organism>
<accession>A0A9J6A6I9</accession>
<dbReference type="OrthoDB" id="1194650at2759"/>
<evidence type="ECO:0000313" key="2">
    <source>
        <dbReference type="EMBL" id="KAG5619671.1"/>
    </source>
</evidence>
<reference evidence="2 3" key="1">
    <citation type="submission" date="2020-09" db="EMBL/GenBank/DDBJ databases">
        <title>De no assembly of potato wild relative species, Solanum commersonii.</title>
        <authorList>
            <person name="Cho K."/>
        </authorList>
    </citation>
    <scope>NUCLEOTIDE SEQUENCE [LARGE SCALE GENOMIC DNA]</scope>
    <source>
        <strain evidence="2">LZ3.2</strain>
        <tissue evidence="2">Leaf</tissue>
    </source>
</reference>
<proteinExistence type="predicted"/>
<gene>
    <name evidence="2" type="ORF">H5410_004889</name>
</gene>
<sequence length="76" mass="9058">MSADLSFVILLFCIIIIKGRSNAWAFETIPYLRKLFKDYLKEISQPRILRWLFAKNNPKINYVDFFDSLHDIIVHP</sequence>
<feature type="signal peptide" evidence="1">
    <location>
        <begin position="1"/>
        <end position="19"/>
    </location>
</feature>
<comment type="caution">
    <text evidence="2">The sequence shown here is derived from an EMBL/GenBank/DDBJ whole genome shotgun (WGS) entry which is preliminary data.</text>
</comment>
<feature type="chain" id="PRO_5039915655" evidence="1">
    <location>
        <begin position="20"/>
        <end position="76"/>
    </location>
</feature>
<name>A0A9J6A6I9_SOLCO</name>
<dbReference type="AlphaFoldDB" id="A0A9J6A6I9"/>
<evidence type="ECO:0000313" key="3">
    <source>
        <dbReference type="Proteomes" id="UP000824120"/>
    </source>
</evidence>
<protein>
    <submittedName>
        <fullName evidence="2">Uncharacterized protein</fullName>
    </submittedName>
</protein>
<dbReference type="EMBL" id="JACXVP010000002">
    <property type="protein sequence ID" value="KAG5619671.1"/>
    <property type="molecule type" value="Genomic_DNA"/>
</dbReference>
<keyword evidence="3" id="KW-1185">Reference proteome</keyword>
<dbReference type="Proteomes" id="UP000824120">
    <property type="component" value="Chromosome 2"/>
</dbReference>